<keyword evidence="1" id="KW-1133">Transmembrane helix</keyword>
<accession>A0A133NF33</accession>
<dbReference type="EMBL" id="LRPX01000036">
    <property type="protein sequence ID" value="KXA14915.1"/>
    <property type="molecule type" value="Genomic_DNA"/>
</dbReference>
<feature type="transmembrane region" description="Helical" evidence="1">
    <location>
        <begin position="122"/>
        <end position="143"/>
    </location>
</feature>
<feature type="transmembrane region" description="Helical" evidence="1">
    <location>
        <begin position="73"/>
        <end position="89"/>
    </location>
</feature>
<protein>
    <recommendedName>
        <fullName evidence="4">DUF4418 domain-containing protein</fullName>
    </recommendedName>
</protein>
<name>A0A133NF33_9FUSO</name>
<evidence type="ECO:0000313" key="2">
    <source>
        <dbReference type="EMBL" id="KXA14915.1"/>
    </source>
</evidence>
<keyword evidence="1" id="KW-0812">Transmembrane</keyword>
<proteinExistence type="predicted"/>
<evidence type="ECO:0000313" key="3">
    <source>
        <dbReference type="Proteomes" id="UP000070617"/>
    </source>
</evidence>
<sequence length="147" mass="16357">MMKKNIFEKLGILLSIILLLIPKWIAPVCPGLKEDGGHMGCYYSGNLVMKIAVVMIILCILMIVLAKYKYVKLLGSAIIIALSAFSYLIPHGMTHMHNEIGKPYGFCKMETMACRVHHTFEIVGIVAGIIAIVMIINIITILLKKEK</sequence>
<comment type="caution">
    <text evidence="2">The sequence shown here is derived from an EMBL/GenBank/DDBJ whole genome shotgun (WGS) entry which is preliminary data.</text>
</comment>
<dbReference type="InterPro" id="IPR025531">
    <property type="entry name" value="DUF4418"/>
</dbReference>
<gene>
    <name evidence="2" type="ORF">HMPREF3206_00872</name>
</gene>
<keyword evidence="3" id="KW-1185">Reference proteome</keyword>
<keyword evidence="1" id="KW-0472">Membrane</keyword>
<reference evidence="3" key="1">
    <citation type="submission" date="2016-01" db="EMBL/GenBank/DDBJ databases">
        <authorList>
            <person name="Mitreva M."/>
            <person name="Pepin K.H."/>
            <person name="Mihindukulasuriya K.A."/>
            <person name="Fulton R."/>
            <person name="Fronick C."/>
            <person name="O'Laughlin M."/>
            <person name="Miner T."/>
            <person name="Herter B."/>
            <person name="Rosa B.A."/>
            <person name="Cordes M."/>
            <person name="Tomlinson C."/>
            <person name="Wollam A."/>
            <person name="Palsikar V.B."/>
            <person name="Mardis E.R."/>
            <person name="Wilson R.K."/>
        </authorList>
    </citation>
    <scope>NUCLEOTIDE SEQUENCE [LARGE SCALE GENOMIC DNA]</scope>
    <source>
        <strain evidence="3">CMW8396</strain>
    </source>
</reference>
<dbReference type="Pfam" id="PF14387">
    <property type="entry name" value="DUF4418"/>
    <property type="match status" value="1"/>
</dbReference>
<dbReference type="PATRIC" id="fig|134605.3.peg.869"/>
<dbReference type="AlphaFoldDB" id="A0A133NF33"/>
<dbReference type="STRING" id="134605.HMPREF3206_00872"/>
<feature type="transmembrane region" description="Helical" evidence="1">
    <location>
        <begin position="47"/>
        <end position="66"/>
    </location>
</feature>
<evidence type="ECO:0008006" key="4">
    <source>
        <dbReference type="Google" id="ProtNLM"/>
    </source>
</evidence>
<organism evidence="2 3">
    <name type="scientific">Fusobacterium equinum</name>
    <dbReference type="NCBI Taxonomy" id="134605"/>
    <lineage>
        <taxon>Bacteria</taxon>
        <taxon>Fusobacteriati</taxon>
        <taxon>Fusobacteriota</taxon>
        <taxon>Fusobacteriia</taxon>
        <taxon>Fusobacteriales</taxon>
        <taxon>Fusobacteriaceae</taxon>
        <taxon>Fusobacterium</taxon>
    </lineage>
</organism>
<evidence type="ECO:0000256" key="1">
    <source>
        <dbReference type="SAM" id="Phobius"/>
    </source>
</evidence>
<dbReference type="Proteomes" id="UP000070617">
    <property type="component" value="Unassembled WGS sequence"/>
</dbReference>